<dbReference type="SUPFAM" id="SSF54427">
    <property type="entry name" value="NTF2-like"/>
    <property type="match status" value="1"/>
</dbReference>
<dbReference type="EMBL" id="HBHK01016274">
    <property type="protein sequence ID" value="CAD9689268.1"/>
    <property type="molecule type" value="Transcribed_RNA"/>
</dbReference>
<evidence type="ECO:0000256" key="1">
    <source>
        <dbReference type="SAM" id="Coils"/>
    </source>
</evidence>
<keyword evidence="1" id="KW-0175">Coiled coil</keyword>
<dbReference type="Pfam" id="PF12680">
    <property type="entry name" value="SnoaL_2"/>
    <property type="match status" value="1"/>
</dbReference>
<evidence type="ECO:0000259" key="2">
    <source>
        <dbReference type="Pfam" id="PF12680"/>
    </source>
</evidence>
<gene>
    <name evidence="3" type="ORF">QSP1433_LOCUS10192</name>
</gene>
<reference evidence="3" key="1">
    <citation type="submission" date="2021-01" db="EMBL/GenBank/DDBJ databases">
        <authorList>
            <person name="Corre E."/>
            <person name="Pelletier E."/>
            <person name="Niang G."/>
            <person name="Scheremetjew M."/>
            <person name="Finn R."/>
            <person name="Kale V."/>
            <person name="Holt S."/>
            <person name="Cochrane G."/>
            <person name="Meng A."/>
            <person name="Brown T."/>
            <person name="Cohen L."/>
        </authorList>
    </citation>
    <scope>NUCLEOTIDE SEQUENCE</scope>
    <source>
        <strain evidence="3">NY070348D</strain>
    </source>
</reference>
<sequence length="164" mass="19604">MGAKQTKISEEFEQYRTLFKARDLNNIVKKFHRDAVVHFFNIQDRKPVVFKGRERIREFFHTFLQTFPEFEYSVSDSKINLLKHVEEENKDEDEEKDEEADQVEKIKIQSCLFDDDENVAVFVYKFPEKGYRFVEETFIAHDKQWHFLSITMDSATDFAGLAIM</sequence>
<accession>A0A7S2S4G1</accession>
<feature type="domain" description="SnoaL-like" evidence="2">
    <location>
        <begin position="13"/>
        <end position="76"/>
    </location>
</feature>
<feature type="coiled-coil region" evidence="1">
    <location>
        <begin position="82"/>
        <end position="109"/>
    </location>
</feature>
<dbReference type="Gene3D" id="3.10.450.50">
    <property type="match status" value="1"/>
</dbReference>
<organism evidence="3">
    <name type="scientific">Mucochytrium quahogii</name>
    <dbReference type="NCBI Taxonomy" id="96639"/>
    <lineage>
        <taxon>Eukaryota</taxon>
        <taxon>Sar</taxon>
        <taxon>Stramenopiles</taxon>
        <taxon>Bigyra</taxon>
        <taxon>Labyrinthulomycetes</taxon>
        <taxon>Thraustochytrida</taxon>
        <taxon>Thraustochytriidae</taxon>
        <taxon>Mucochytrium</taxon>
    </lineage>
</organism>
<proteinExistence type="predicted"/>
<dbReference type="InterPro" id="IPR037401">
    <property type="entry name" value="SnoaL-like"/>
</dbReference>
<dbReference type="InterPro" id="IPR032710">
    <property type="entry name" value="NTF2-like_dom_sf"/>
</dbReference>
<dbReference type="AlphaFoldDB" id="A0A7S2S4G1"/>
<protein>
    <recommendedName>
        <fullName evidence="2">SnoaL-like domain-containing protein</fullName>
    </recommendedName>
</protein>
<name>A0A7S2S4G1_9STRA</name>
<evidence type="ECO:0000313" key="3">
    <source>
        <dbReference type="EMBL" id="CAD9689268.1"/>
    </source>
</evidence>